<evidence type="ECO:0000256" key="1">
    <source>
        <dbReference type="SAM" id="SignalP"/>
    </source>
</evidence>
<dbReference type="Proteomes" id="UP000801492">
    <property type="component" value="Unassembled WGS sequence"/>
</dbReference>
<name>A0A8K0GED7_IGNLU</name>
<dbReference type="SMART" id="SM00718">
    <property type="entry name" value="DM4_12"/>
    <property type="match status" value="1"/>
</dbReference>
<reference evidence="2" key="1">
    <citation type="submission" date="2019-08" db="EMBL/GenBank/DDBJ databases">
        <title>The genome of the North American firefly Photinus pyralis.</title>
        <authorList>
            <consortium name="Photinus pyralis genome working group"/>
            <person name="Fallon T.R."/>
            <person name="Sander Lower S.E."/>
            <person name="Weng J.-K."/>
        </authorList>
    </citation>
    <scope>NUCLEOTIDE SEQUENCE</scope>
    <source>
        <strain evidence="2">TRF0915ILg1</strain>
        <tissue evidence="2">Whole body</tissue>
    </source>
</reference>
<evidence type="ECO:0000313" key="3">
    <source>
        <dbReference type="Proteomes" id="UP000801492"/>
    </source>
</evidence>
<evidence type="ECO:0000313" key="2">
    <source>
        <dbReference type="EMBL" id="KAF2895996.1"/>
    </source>
</evidence>
<accession>A0A8K0GED7</accession>
<dbReference type="PANTHER" id="PTHR21398">
    <property type="entry name" value="AGAP007094-PA"/>
    <property type="match status" value="1"/>
</dbReference>
<dbReference type="PANTHER" id="PTHR21398:SF1">
    <property type="entry name" value="FI03705P"/>
    <property type="match status" value="1"/>
</dbReference>
<dbReference type="EMBL" id="VTPC01005446">
    <property type="protein sequence ID" value="KAF2895996.1"/>
    <property type="molecule type" value="Genomic_DNA"/>
</dbReference>
<feature type="signal peptide" evidence="1">
    <location>
        <begin position="1"/>
        <end position="22"/>
    </location>
</feature>
<comment type="caution">
    <text evidence="2">The sequence shown here is derived from an EMBL/GenBank/DDBJ whole genome shotgun (WGS) entry which is preliminary data.</text>
</comment>
<sequence length="276" mass="31652">MERKLNVRLLILFIVLPHVTKQLDSDIIEEIDTHHEIHSRKKRFLIFPEGSSLQLVYCLTIPSIGMGSIFTIGWTAALAWELPHEPIHPFKKKGETLQRIDKAGSATSGGWTVQKGSLSTSDKSKKKTHYDVSSINYSSLPYSTIKDYLMNPGYTKIGYASNTDSSYRNHFKGKYVDYRPIYDTSAFKPFRKPNNVIKEAASFYSHPVYKEVHRRTRRDLFAKIEKFLEAQRQDGKACLLKAICEVSKTSPDEVGTFMEEIIKAIFKYALCIYFCT</sequence>
<organism evidence="2 3">
    <name type="scientific">Ignelater luminosus</name>
    <name type="common">Cucubano</name>
    <name type="synonym">Pyrophorus luminosus</name>
    <dbReference type="NCBI Taxonomy" id="2038154"/>
    <lineage>
        <taxon>Eukaryota</taxon>
        <taxon>Metazoa</taxon>
        <taxon>Ecdysozoa</taxon>
        <taxon>Arthropoda</taxon>
        <taxon>Hexapoda</taxon>
        <taxon>Insecta</taxon>
        <taxon>Pterygota</taxon>
        <taxon>Neoptera</taxon>
        <taxon>Endopterygota</taxon>
        <taxon>Coleoptera</taxon>
        <taxon>Polyphaga</taxon>
        <taxon>Elateriformia</taxon>
        <taxon>Elateroidea</taxon>
        <taxon>Elateridae</taxon>
        <taxon>Agrypninae</taxon>
        <taxon>Pyrophorini</taxon>
        <taxon>Ignelater</taxon>
    </lineage>
</organism>
<gene>
    <name evidence="2" type="ORF">ILUMI_10182</name>
</gene>
<dbReference type="InterPro" id="IPR006631">
    <property type="entry name" value="DM4_12"/>
</dbReference>
<dbReference type="Pfam" id="PF07841">
    <property type="entry name" value="DM4_12"/>
    <property type="match status" value="1"/>
</dbReference>
<dbReference type="OrthoDB" id="6617264at2759"/>
<dbReference type="AlphaFoldDB" id="A0A8K0GED7"/>
<proteinExistence type="predicted"/>
<keyword evidence="3" id="KW-1185">Reference proteome</keyword>
<feature type="chain" id="PRO_5035469263" evidence="1">
    <location>
        <begin position="23"/>
        <end position="276"/>
    </location>
</feature>
<keyword evidence="1" id="KW-0732">Signal</keyword>
<protein>
    <submittedName>
        <fullName evidence="2">Uncharacterized protein</fullName>
    </submittedName>
</protein>